<dbReference type="PANTHER" id="PTHR48125">
    <property type="entry name" value="LP07818P1"/>
    <property type="match status" value="1"/>
</dbReference>
<gene>
    <name evidence="2" type="ORF">AAF712_011157</name>
</gene>
<feature type="region of interest" description="Disordered" evidence="1">
    <location>
        <begin position="1"/>
        <end position="64"/>
    </location>
</feature>
<dbReference type="EMBL" id="JBBXMP010000117">
    <property type="protein sequence ID" value="KAL0062001.1"/>
    <property type="molecule type" value="Genomic_DNA"/>
</dbReference>
<dbReference type="Proteomes" id="UP001437256">
    <property type="component" value="Unassembled WGS sequence"/>
</dbReference>
<name>A0ABR2ZJZ6_9AGAR</name>
<feature type="compositionally biased region" description="Low complexity" evidence="1">
    <location>
        <begin position="190"/>
        <end position="206"/>
    </location>
</feature>
<comment type="caution">
    <text evidence="2">The sequence shown here is derived from an EMBL/GenBank/DDBJ whole genome shotgun (WGS) entry which is preliminary data.</text>
</comment>
<feature type="region of interest" description="Disordered" evidence="1">
    <location>
        <begin position="1005"/>
        <end position="1093"/>
    </location>
</feature>
<feature type="compositionally biased region" description="Low complexity" evidence="1">
    <location>
        <begin position="306"/>
        <end position="315"/>
    </location>
</feature>
<feature type="compositionally biased region" description="Low complexity" evidence="1">
    <location>
        <begin position="1018"/>
        <end position="1070"/>
    </location>
</feature>
<reference evidence="2 3" key="1">
    <citation type="submission" date="2024-05" db="EMBL/GenBank/DDBJ databases">
        <title>A draft genome resource for the thread blight pathogen Marasmius tenuissimus strain MS-2.</title>
        <authorList>
            <person name="Yulfo-Soto G.E."/>
            <person name="Baruah I.K."/>
            <person name="Amoako-Attah I."/>
            <person name="Bukari Y."/>
            <person name="Meinhardt L.W."/>
            <person name="Bailey B.A."/>
            <person name="Cohen S.P."/>
        </authorList>
    </citation>
    <scope>NUCLEOTIDE SEQUENCE [LARGE SCALE GENOMIC DNA]</scope>
    <source>
        <strain evidence="2 3">MS-2</strain>
    </source>
</reference>
<organism evidence="2 3">
    <name type="scientific">Marasmius tenuissimus</name>
    <dbReference type="NCBI Taxonomy" id="585030"/>
    <lineage>
        <taxon>Eukaryota</taxon>
        <taxon>Fungi</taxon>
        <taxon>Dikarya</taxon>
        <taxon>Basidiomycota</taxon>
        <taxon>Agaricomycotina</taxon>
        <taxon>Agaricomycetes</taxon>
        <taxon>Agaricomycetidae</taxon>
        <taxon>Agaricales</taxon>
        <taxon>Marasmiineae</taxon>
        <taxon>Marasmiaceae</taxon>
        <taxon>Marasmius</taxon>
    </lineage>
</organism>
<feature type="compositionally biased region" description="Polar residues" evidence="1">
    <location>
        <begin position="630"/>
        <end position="647"/>
    </location>
</feature>
<dbReference type="PANTHER" id="PTHR48125:SF10">
    <property type="entry name" value="OS12G0136300 PROTEIN"/>
    <property type="match status" value="1"/>
</dbReference>
<feature type="compositionally biased region" description="Low complexity" evidence="1">
    <location>
        <begin position="34"/>
        <end position="51"/>
    </location>
</feature>
<proteinExistence type="predicted"/>
<evidence type="ECO:0000256" key="1">
    <source>
        <dbReference type="SAM" id="MobiDB-lite"/>
    </source>
</evidence>
<feature type="compositionally biased region" description="Low complexity" evidence="1">
    <location>
        <begin position="844"/>
        <end position="854"/>
    </location>
</feature>
<sequence length="1196" mass="128454">MIERNDSETDYGFEDDSQAFLNELNALDPPAPAQGPSTTTQSQSAPSSPSKRSLRPSDNAPPWMYDTAVERSTLRAYSVPGDNTLRAGTPTAAGGSSTLGAHPPQAPFLPNNLNNPSLLNVGGQPHPPAQQVPPISINPPNDNLPLHTNPLFYNQALLTSLIANPTLLSQPGVLANLLVQGNVPLASYGAHAPPSHSPASTSTGHAPLVNAPLASYGAHPQSSHSPVPMSVDHAPLAAGNLAATEAHEPADRTSAGEQHSATEDESATSTIHRSPSPPSPPAGEQHPSTKESKSPATIPVDHKSPARSPSPRQQSVTVEEVMDKDAPKLQKPQRSPSPQARGSASVEEVLDEEAPNIKQPPAKSSSRSSTKSPNKPRAKSPSSGGRPTKEQVDAVRELYREMDMLIGATAKDYNMDPTNLLDKYGKRMKLGREPNCWNIYEGFGVSPENSFAEMLRFKNTEYHHIYEMYEANPQLRPCVDHLQKSWPLFQKEHGDEKAKDLLLAWQSLEAMDIVTGVQRRADRRRFFERLTRHLEDWLDMLRNVYQMHFFAIGVGGQVNMDAGLHWAYTKYESKGFAEAGFLKSLDRLLGFYRSHVFHLTKEQFTDQEVVMLAEARGFSVQRSGDAPLSAAQTTGPPTPSQASSSSHVAEDAAIPSATAASKKNKTRAKAADKIEDPDDSGDEGQDQQLHQLVLGVAKKNNVKFSRSGMLPWNTFARECYNGGIQIQNYPRGVTLPWNMPEDKKLRKKGVRNLSKGDQAKLAAACAPQAEHPLKFQTFTPAEIQACIRPIAILAPDSDGHRVEIFADKIDELAKKKPIIKTEVNDSAMAVDEPDELAGTRKSSRSTTRSVRFGTADPQDEEIDELAEGLMSDDDPFGILSTQDDDDGDYGSPQKHKRKRVKKATDKGKGRMVGSTPTTPTTPTPMTARRVQDDTTPKAPKRKPPPESEATSAKRPKAEQSASATEPQPQGFTLFGRIAENARKAPTSAQRIPAVDFGFQPVLSSISSARTHEPPSRNASIASTSTPSAPPIATAPTREPPSRSTSAASNSASTPTAPSTPTTARAGFGAARPRRVQVQDGGRAATAPRTEPPITMIQQQQQLPVAPEATIGLPPPNPAAAPAQSHPVANLAGPSHSAYPHPAPTAVAPLQQADTLQLLQNLQNVNPLLLQHFLVALQTTQGAGAGGFGTGGPGSSS</sequence>
<feature type="region of interest" description="Disordered" evidence="1">
    <location>
        <begin position="626"/>
        <end position="686"/>
    </location>
</feature>
<feature type="region of interest" description="Disordered" evidence="1">
    <location>
        <begin position="190"/>
        <end position="232"/>
    </location>
</feature>
<accession>A0ABR2ZJZ6</accession>
<feature type="compositionally biased region" description="Polar residues" evidence="1">
    <location>
        <begin position="959"/>
        <end position="970"/>
    </location>
</feature>
<feature type="compositionally biased region" description="Acidic residues" evidence="1">
    <location>
        <begin position="857"/>
        <end position="875"/>
    </location>
</feature>
<feature type="compositionally biased region" description="Low complexity" evidence="1">
    <location>
        <begin position="915"/>
        <end position="926"/>
    </location>
</feature>
<feature type="compositionally biased region" description="Low complexity" evidence="1">
    <location>
        <begin position="359"/>
        <end position="375"/>
    </location>
</feature>
<evidence type="ECO:0000313" key="3">
    <source>
        <dbReference type="Proteomes" id="UP001437256"/>
    </source>
</evidence>
<evidence type="ECO:0000313" key="2">
    <source>
        <dbReference type="EMBL" id="KAL0062001.1"/>
    </source>
</evidence>
<feature type="compositionally biased region" description="Acidic residues" evidence="1">
    <location>
        <begin position="8"/>
        <end position="17"/>
    </location>
</feature>
<feature type="compositionally biased region" description="Polar residues" evidence="1">
    <location>
        <begin position="332"/>
        <end position="342"/>
    </location>
</feature>
<keyword evidence="3" id="KW-1185">Reference proteome</keyword>
<feature type="region of interest" description="Disordered" evidence="1">
    <location>
        <begin position="830"/>
        <end position="978"/>
    </location>
</feature>
<feature type="compositionally biased region" description="Acidic residues" evidence="1">
    <location>
        <begin position="675"/>
        <end position="685"/>
    </location>
</feature>
<protein>
    <submittedName>
        <fullName evidence="2">Uncharacterized protein</fullName>
    </submittedName>
</protein>
<feature type="region of interest" description="Disordered" evidence="1">
    <location>
        <begin position="245"/>
        <end position="391"/>
    </location>
</feature>